<dbReference type="KEGG" id="gjf:M493_08462"/>
<evidence type="ECO:0000313" key="2">
    <source>
        <dbReference type="Proteomes" id="UP000015500"/>
    </source>
</evidence>
<dbReference type="EMBL" id="CP006254">
    <property type="protein sequence ID" value="AHA58112.1"/>
    <property type="molecule type" value="Genomic_DNA"/>
</dbReference>
<keyword evidence="2" id="KW-1185">Reference proteome</keyword>
<evidence type="ECO:0000313" key="1">
    <source>
        <dbReference type="EMBL" id="AHA58112.1"/>
    </source>
</evidence>
<proteinExistence type="predicted"/>
<organism evidence="1 2">
    <name type="scientific">Geobacillus genomosp. 3</name>
    <dbReference type="NCBI Taxonomy" id="1921421"/>
    <lineage>
        <taxon>Bacteria</taxon>
        <taxon>Bacillati</taxon>
        <taxon>Bacillota</taxon>
        <taxon>Bacilli</taxon>
        <taxon>Bacillales</taxon>
        <taxon>Anoxybacillaceae</taxon>
        <taxon>Geobacillus</taxon>
    </lineage>
</organism>
<name>V5LVI6_GEOG3</name>
<dbReference type="AlphaFoldDB" id="V5LVI6"/>
<reference evidence="1 2" key="1">
    <citation type="journal article" date="2014" name="Genome Announc.">
        <title>Complete Genome Sequence of the Thermophilic Polychlorinated Biphenyl Degrader Geobacillus sp. Strain JF8 (NBRC 109937).</title>
        <authorList>
            <person name="Shintani M."/>
            <person name="Ohtsubo Y."/>
            <person name="Fukuda K."/>
            <person name="Hosoyama A."/>
            <person name="Ohji S."/>
            <person name="Yamazoe A."/>
            <person name="Fujita N."/>
            <person name="Nagata Y."/>
            <person name="Tsuda M."/>
            <person name="Hatta T."/>
            <person name="Kimbara K."/>
        </authorList>
    </citation>
    <scope>NUCLEOTIDE SEQUENCE [LARGE SCALE GENOMIC DNA]</scope>
    <source>
        <strain evidence="1 2">JF8</strain>
    </source>
</reference>
<protein>
    <submittedName>
        <fullName evidence="1">Transposase, IS605 OrfB</fullName>
    </submittedName>
</protein>
<sequence length="54" mass="6040">MKDVNHKISRQMVNFALANGVGIIRMEELTGIRKRAASTKEAGLIRGRSINCKR</sequence>
<gene>
    <name evidence="1" type="ORF">M493_08462</name>
</gene>
<dbReference type="Proteomes" id="UP000015500">
    <property type="component" value="Chromosome"/>
</dbReference>
<dbReference type="HOGENOM" id="CLU_3043806_0_0_9"/>
<accession>V5LVI6</accession>